<organism evidence="1">
    <name type="scientific">Serratia marcescens</name>
    <dbReference type="NCBI Taxonomy" id="615"/>
    <lineage>
        <taxon>Bacteria</taxon>
        <taxon>Pseudomonadati</taxon>
        <taxon>Pseudomonadota</taxon>
        <taxon>Gammaproteobacteria</taxon>
        <taxon>Enterobacterales</taxon>
        <taxon>Yersiniaceae</taxon>
        <taxon>Serratia</taxon>
    </lineage>
</organism>
<sequence length="178" mass="19509">MNNNDRPTIQHFDDFPFTGGVSAEIGNLVVCGRTGAGKTTLMQSIVDKYSADAVRMTGLYVFLLLAWWGGWLALDAWRIENLLTDADKWAGFRRDILWCAGSAALSLIFLMTGPNKKSSVYALSLCLALIVPISVAIVAGSSFIHWEFDVPAFLMAHTCAGWVMTLAVPLVTFFSVRI</sequence>
<geneLocation type="plasmid" evidence="1">
    <name>pSm10-1</name>
</geneLocation>
<dbReference type="SUPFAM" id="SSF52540">
    <property type="entry name" value="P-loop containing nucleoside triphosphate hydrolases"/>
    <property type="match status" value="1"/>
</dbReference>
<protein>
    <submittedName>
        <fullName evidence="1">Uncharacterized protein</fullName>
    </submittedName>
</protein>
<dbReference type="InterPro" id="IPR027417">
    <property type="entry name" value="P-loop_NTPase"/>
</dbReference>
<reference evidence="1" key="1">
    <citation type="journal article" date="2021" name="J Glob Antimicrob Resist">
        <title>Genomic characterization and epidemiology of nosocomial Serratia marcescens isolates resistant to ceftazidime and their plasmids mediating rare blaTEM-61.</title>
        <authorList>
            <person name="Hayashi W."/>
            <person name="Yoshida S."/>
            <person name="Izumi K."/>
            <person name="Koide S."/>
            <person name="Soga E."/>
            <person name="Takizawa S."/>
            <person name="Arakawa Y."/>
            <person name="Nagano Y."/>
            <person name="Nagano N."/>
        </authorList>
    </citation>
    <scope>NUCLEOTIDE SEQUENCE</scope>
    <source>
        <strain evidence="1">Sm10</strain>
    </source>
</reference>
<evidence type="ECO:0000313" key="1">
    <source>
        <dbReference type="EMBL" id="BCG07137.1"/>
    </source>
</evidence>
<name>A0A8X6GDX6_SERMA</name>
<keyword evidence="1" id="KW-0614">Plasmid</keyword>
<dbReference type="RefSeq" id="WP_188240119.1">
    <property type="nucleotide sequence ID" value="NZ_JACEZV010000014.1"/>
</dbReference>
<proteinExistence type="predicted"/>
<dbReference type="EMBL" id="LC545852">
    <property type="protein sequence ID" value="BCG07137.1"/>
    <property type="molecule type" value="Genomic_DNA"/>
</dbReference>
<dbReference type="AlphaFoldDB" id="A0A8X6GDX6"/>
<accession>A0A8X6GDX6</accession>